<dbReference type="PANTHER" id="PTHR34220">
    <property type="entry name" value="SENSOR HISTIDINE KINASE YPDA"/>
    <property type="match status" value="1"/>
</dbReference>
<feature type="domain" description="Histidine kinase/HSP90-like ATPase" evidence="2">
    <location>
        <begin position="478"/>
        <end position="593"/>
    </location>
</feature>
<evidence type="ECO:0000313" key="4">
    <source>
        <dbReference type="EMBL" id="BBI35451.1"/>
    </source>
</evidence>
<keyword evidence="1" id="KW-0472">Membrane</keyword>
<dbReference type="InterPro" id="IPR003594">
    <property type="entry name" value="HATPase_dom"/>
</dbReference>
<evidence type="ECO:0000259" key="2">
    <source>
        <dbReference type="Pfam" id="PF02518"/>
    </source>
</evidence>
<dbReference type="Pfam" id="PF02518">
    <property type="entry name" value="HATPase_c"/>
    <property type="match status" value="1"/>
</dbReference>
<dbReference type="InterPro" id="IPR036890">
    <property type="entry name" value="HATPase_C_sf"/>
</dbReference>
<dbReference type="Pfam" id="PF06580">
    <property type="entry name" value="His_kinase"/>
    <property type="match status" value="1"/>
</dbReference>
<evidence type="ECO:0000313" key="5">
    <source>
        <dbReference type="Proteomes" id="UP000289856"/>
    </source>
</evidence>
<dbReference type="SUPFAM" id="SSF55874">
    <property type="entry name" value="ATPase domain of HSP90 chaperone/DNA topoisomerase II/histidine kinase"/>
    <property type="match status" value="1"/>
</dbReference>
<dbReference type="GO" id="GO:0000155">
    <property type="term" value="F:phosphorelay sensor kinase activity"/>
    <property type="evidence" value="ECO:0007669"/>
    <property type="project" value="InterPro"/>
</dbReference>
<keyword evidence="5" id="KW-1185">Reference proteome</keyword>
<reference evidence="4 5" key="1">
    <citation type="submission" date="2019-01" db="EMBL/GenBank/DDBJ databases">
        <title>Complete genome sequence of Cohnella hallensis HS21 isolated from Korean fir (Abies koreana) rhizospheric soil.</title>
        <authorList>
            <person name="Jiang L."/>
            <person name="Kang S.W."/>
            <person name="Kim S."/>
            <person name="Jung J."/>
            <person name="Kim C.Y."/>
            <person name="Kim D.H."/>
            <person name="Kim S.W."/>
            <person name="Lee J."/>
        </authorList>
    </citation>
    <scope>NUCLEOTIDE SEQUENCE [LARGE SCALE GENOMIC DNA]</scope>
    <source>
        <strain evidence="4 5">HS21</strain>
    </source>
</reference>
<keyword evidence="4" id="KW-0808">Transferase</keyword>
<dbReference type="GO" id="GO:0016020">
    <property type="term" value="C:membrane"/>
    <property type="evidence" value="ECO:0007669"/>
    <property type="project" value="InterPro"/>
</dbReference>
<protein>
    <submittedName>
        <fullName evidence="4">Histidine kinase</fullName>
    </submittedName>
</protein>
<dbReference type="Proteomes" id="UP000289856">
    <property type="component" value="Chromosome"/>
</dbReference>
<gene>
    <name evidence="4" type="ORF">KCTCHS21_48500</name>
</gene>
<dbReference type="AlphaFoldDB" id="A0A3T1DBD8"/>
<keyword evidence="1" id="KW-0812">Transmembrane</keyword>
<dbReference type="PANTHER" id="PTHR34220:SF7">
    <property type="entry name" value="SENSOR HISTIDINE KINASE YPDA"/>
    <property type="match status" value="1"/>
</dbReference>
<feature type="transmembrane region" description="Helical" evidence="1">
    <location>
        <begin position="12"/>
        <end position="32"/>
    </location>
</feature>
<dbReference type="KEGG" id="cohn:KCTCHS21_48500"/>
<evidence type="ECO:0000256" key="1">
    <source>
        <dbReference type="SAM" id="Phobius"/>
    </source>
</evidence>
<dbReference type="Gene3D" id="6.10.340.10">
    <property type="match status" value="1"/>
</dbReference>
<feature type="transmembrane region" description="Helical" evidence="1">
    <location>
        <begin position="290"/>
        <end position="312"/>
    </location>
</feature>
<name>A0A3T1DBD8_9BACL</name>
<accession>A0A3T1DBD8</accession>
<dbReference type="Gene3D" id="3.30.565.10">
    <property type="entry name" value="Histidine kinase-like ATPase, C-terminal domain"/>
    <property type="match status" value="1"/>
</dbReference>
<evidence type="ECO:0000259" key="3">
    <source>
        <dbReference type="Pfam" id="PF06580"/>
    </source>
</evidence>
<keyword evidence="4" id="KW-0418">Kinase</keyword>
<organism evidence="4 5">
    <name type="scientific">Cohnella abietis</name>
    <dbReference type="NCBI Taxonomy" id="2507935"/>
    <lineage>
        <taxon>Bacteria</taxon>
        <taxon>Bacillati</taxon>
        <taxon>Bacillota</taxon>
        <taxon>Bacilli</taxon>
        <taxon>Bacillales</taxon>
        <taxon>Paenibacillaceae</taxon>
        <taxon>Cohnella</taxon>
    </lineage>
</organism>
<dbReference type="InterPro" id="IPR050640">
    <property type="entry name" value="Bact_2-comp_sensor_kinase"/>
</dbReference>
<keyword evidence="1" id="KW-1133">Transmembrane helix</keyword>
<sequence length="605" mass="67554">MGFLKRLRIRTQIMIAVTCILVIMLAIIFSLYTQTSKIVIKNNNQYSEDTIRKFKLGIAQKYDEISQIMLNLGFDPTVQKFMVQNDQSISYEMGKELDRKIISLKAGRKGFEDIVLIGTNGTRYSLNGGVGYVQQLESEIKNSNSVYVSGFEKFSYSNNLLTSMVFAQNMFSNNMNDGTDGVKIGYIAVIVNVASMYFDNDASNSQPGIGFYMIDRFGEVFPDTHSPDIARNISALSHEPNYKQQTTDYIGGIKGAIQIQNLDQIQASILSFVPEEALLEELTSVRTRSILIVILALILMALPFAMIINNILHPIQILVKFINSIKSGDIRDLKMNLRLEGNIEMTVVAEKLNGMLGEINNLTHKLVETTTDLLEAEIEKEKAATAYLRSQINPHFLYNTLESIKGVALDVEAHKIVDMTKALGKLFHYSIKGSGYVSLEQELNAVKSYVFLQLIRFEGRFDVTYDFTEESLNVPVMKMILQPIVENAIFHGLEPKETYGMLTISGTINENNTLVIKIADDGTGVEEDKLLEIQNKLYDNSASTSLDRSYYTESGSIGIINVHNRLRLAFGPAYGLKFESVLGKGTCITLSMPSAFNPPGGNQHV</sequence>
<dbReference type="EMBL" id="AP019400">
    <property type="protein sequence ID" value="BBI35451.1"/>
    <property type="molecule type" value="Genomic_DNA"/>
</dbReference>
<feature type="domain" description="Signal transduction histidine kinase internal region" evidence="3">
    <location>
        <begin position="386"/>
        <end position="461"/>
    </location>
</feature>
<proteinExistence type="predicted"/>
<dbReference type="InterPro" id="IPR010559">
    <property type="entry name" value="Sig_transdc_His_kin_internal"/>
</dbReference>